<dbReference type="SUPFAM" id="SSF53681">
    <property type="entry name" value="Aspartate/glutamate racemase"/>
    <property type="match status" value="2"/>
</dbReference>
<dbReference type="InterPro" id="IPR004380">
    <property type="entry name" value="Asp_race"/>
</dbReference>
<gene>
    <name evidence="3" type="ORF">TPE_1804</name>
</gene>
<dbReference type="STRING" id="1291379.TPE_1804"/>
<sequence length="246" mass="27850">MKKKKHINQNYREAAMKTIGLIGGMSWESTVPYYEIINKGINKTLGKNHSAKCIVYSVDFQEIEELQYSGDWEQLNKIIIKSGLSLKAAGADFIVLCTNTMHKVVDNFESAVGLPLIHIADAIGETITKMGIKKIGLLGTIFTMEQDFYKEKLINKYNLEVVIPNKDNRHIINDIIYKELVKGIINESSKEKYLRIMDTMKNEHIQGIILGCTEIGLLVNQYSLPLFDSTKIHAEKAVEVMLNKVV</sequence>
<dbReference type="PATRIC" id="fig|1291379.3.peg.1779"/>
<dbReference type="Proteomes" id="UP000015620">
    <property type="component" value="Chromosome"/>
</dbReference>
<dbReference type="GO" id="GO:0047661">
    <property type="term" value="F:amino-acid racemase activity"/>
    <property type="evidence" value="ECO:0007669"/>
    <property type="project" value="InterPro"/>
</dbReference>
<organism evidence="3 4">
    <name type="scientific">Treponema pedis str. T A4</name>
    <dbReference type="NCBI Taxonomy" id="1291379"/>
    <lineage>
        <taxon>Bacteria</taxon>
        <taxon>Pseudomonadati</taxon>
        <taxon>Spirochaetota</taxon>
        <taxon>Spirochaetia</taxon>
        <taxon>Spirochaetales</taxon>
        <taxon>Treponemataceae</taxon>
        <taxon>Treponema</taxon>
    </lineage>
</organism>
<evidence type="ECO:0000256" key="2">
    <source>
        <dbReference type="ARBA" id="ARBA00023235"/>
    </source>
</evidence>
<keyword evidence="4" id="KW-1185">Reference proteome</keyword>
<name>S6A0P0_9SPIR</name>
<accession>S6A0P0</accession>
<dbReference type="Gene3D" id="3.40.50.1860">
    <property type="match status" value="2"/>
</dbReference>
<comment type="similarity">
    <text evidence="1">Belongs to the aspartate/glutamate racemases family.</text>
</comment>
<reference evidence="3 4" key="1">
    <citation type="journal article" date="2013" name="PLoS ONE">
        <title>Genome-Wide Relatedness of Treponema pedis, from Gingiva and Necrotic Skin Lesions of Pigs, with the Human Oral Pathogen Treponema denticola.</title>
        <authorList>
            <person name="Svartstrom O."/>
            <person name="Mushtaq M."/>
            <person name="Pringle M."/>
            <person name="Segerman B."/>
        </authorList>
    </citation>
    <scope>NUCLEOTIDE SEQUENCE [LARGE SCALE GENOMIC DNA]</scope>
    <source>
        <strain evidence="3">T A4</strain>
    </source>
</reference>
<proteinExistence type="inferred from homology"/>
<evidence type="ECO:0000313" key="3">
    <source>
        <dbReference type="EMBL" id="AGT44278.1"/>
    </source>
</evidence>
<dbReference type="PANTHER" id="PTHR21198">
    <property type="entry name" value="GLUTAMATE RACEMASE"/>
    <property type="match status" value="1"/>
</dbReference>
<dbReference type="PANTHER" id="PTHR21198:SF7">
    <property type="entry name" value="ASPARTATE-GLUTAMATE RACEMASE FAMILY"/>
    <property type="match status" value="1"/>
</dbReference>
<evidence type="ECO:0000313" key="4">
    <source>
        <dbReference type="Proteomes" id="UP000015620"/>
    </source>
</evidence>
<protein>
    <submittedName>
        <fullName evidence="3">Putative aspartate/glutamate racemase</fullName>
    </submittedName>
</protein>
<evidence type="ECO:0000256" key="1">
    <source>
        <dbReference type="ARBA" id="ARBA00007847"/>
    </source>
</evidence>
<dbReference type="InterPro" id="IPR015942">
    <property type="entry name" value="Asp/Glu/hydantoin_racemase"/>
</dbReference>
<dbReference type="EMBL" id="CP004120">
    <property type="protein sequence ID" value="AGT44278.1"/>
    <property type="molecule type" value="Genomic_DNA"/>
</dbReference>
<dbReference type="NCBIfam" id="TIGR00035">
    <property type="entry name" value="asp_race"/>
    <property type="match status" value="1"/>
</dbReference>
<dbReference type="AlphaFoldDB" id="S6A0P0"/>
<dbReference type="InterPro" id="IPR001920">
    <property type="entry name" value="Asp/Glu_race"/>
</dbReference>
<dbReference type="Pfam" id="PF01177">
    <property type="entry name" value="Asp_Glu_race"/>
    <property type="match status" value="1"/>
</dbReference>
<dbReference type="KEGG" id="tped:TPE_1804"/>
<dbReference type="HOGENOM" id="CLU_055360_1_0_12"/>
<keyword evidence="2" id="KW-0413">Isomerase</keyword>